<dbReference type="Proteomes" id="UP000887013">
    <property type="component" value="Unassembled WGS sequence"/>
</dbReference>
<dbReference type="InterPro" id="IPR043502">
    <property type="entry name" value="DNA/RNA_pol_sf"/>
</dbReference>
<evidence type="ECO:0000313" key="2">
    <source>
        <dbReference type="Proteomes" id="UP000887013"/>
    </source>
</evidence>
<accession>A0A8X6QCF6</accession>
<dbReference type="GO" id="GO:0071897">
    <property type="term" value="P:DNA biosynthetic process"/>
    <property type="evidence" value="ECO:0007669"/>
    <property type="project" value="UniProtKB-ARBA"/>
</dbReference>
<keyword evidence="2" id="KW-1185">Reference proteome</keyword>
<sequence>MKLNPSKRNLFRREVGYLGQIISAEDVRTDPEKISAVKNWSRPEDVHQLRIFLDSVRVTGNLSRVFQVLQDPFTC</sequence>
<dbReference type="OrthoDB" id="430238at2759"/>
<organism evidence="1 2">
    <name type="scientific">Nephila pilipes</name>
    <name type="common">Giant wood spider</name>
    <name type="synonym">Nephila maculata</name>
    <dbReference type="NCBI Taxonomy" id="299642"/>
    <lineage>
        <taxon>Eukaryota</taxon>
        <taxon>Metazoa</taxon>
        <taxon>Ecdysozoa</taxon>
        <taxon>Arthropoda</taxon>
        <taxon>Chelicerata</taxon>
        <taxon>Arachnida</taxon>
        <taxon>Araneae</taxon>
        <taxon>Araneomorphae</taxon>
        <taxon>Entelegynae</taxon>
        <taxon>Araneoidea</taxon>
        <taxon>Nephilidae</taxon>
        <taxon>Nephila</taxon>
    </lineage>
</organism>
<gene>
    <name evidence="1" type="ORF">NPIL_623261</name>
</gene>
<dbReference type="EMBL" id="BMAW01029365">
    <property type="protein sequence ID" value="GFU11637.1"/>
    <property type="molecule type" value="Genomic_DNA"/>
</dbReference>
<dbReference type="SUPFAM" id="SSF56672">
    <property type="entry name" value="DNA/RNA polymerases"/>
    <property type="match status" value="1"/>
</dbReference>
<reference evidence="1" key="1">
    <citation type="submission" date="2020-08" db="EMBL/GenBank/DDBJ databases">
        <title>Multicomponent nature underlies the extraordinary mechanical properties of spider dragline silk.</title>
        <authorList>
            <person name="Kono N."/>
            <person name="Nakamura H."/>
            <person name="Mori M."/>
            <person name="Yoshida Y."/>
            <person name="Ohtoshi R."/>
            <person name="Malay A.D."/>
            <person name="Moran D.A.P."/>
            <person name="Tomita M."/>
            <person name="Numata K."/>
            <person name="Arakawa K."/>
        </authorList>
    </citation>
    <scope>NUCLEOTIDE SEQUENCE</scope>
</reference>
<dbReference type="AlphaFoldDB" id="A0A8X6QCF6"/>
<proteinExistence type="predicted"/>
<comment type="caution">
    <text evidence="1">The sequence shown here is derived from an EMBL/GenBank/DDBJ whole genome shotgun (WGS) entry which is preliminary data.</text>
</comment>
<evidence type="ECO:0000313" key="1">
    <source>
        <dbReference type="EMBL" id="GFU11637.1"/>
    </source>
</evidence>
<protein>
    <submittedName>
        <fullName evidence="1">Uncharacterized protein</fullName>
    </submittedName>
</protein>
<name>A0A8X6QCF6_NEPPI</name>